<feature type="region of interest" description="Disordered" evidence="1">
    <location>
        <begin position="544"/>
        <end position="564"/>
    </location>
</feature>
<dbReference type="NCBIfam" id="TIGR02302">
    <property type="entry name" value="aProt_lowcomp"/>
    <property type="match status" value="1"/>
</dbReference>
<dbReference type="InterPro" id="IPR012683">
    <property type="entry name" value="CHP02302_TM"/>
</dbReference>
<reference evidence="3 4" key="1">
    <citation type="submission" date="2019-12" db="EMBL/GenBank/DDBJ databases">
        <authorList>
            <person name="Lee S.D."/>
        </authorList>
    </citation>
    <scope>NUCLEOTIDE SEQUENCE [LARGE SCALE GENOMIC DNA]</scope>
    <source>
        <strain evidence="3 4">GH1-50</strain>
    </source>
</reference>
<protein>
    <submittedName>
        <fullName evidence="3">TIGR02302 family protein</fullName>
    </submittedName>
</protein>
<feature type="compositionally biased region" description="Low complexity" evidence="1">
    <location>
        <begin position="783"/>
        <end position="799"/>
    </location>
</feature>
<gene>
    <name evidence="3" type="ORF">GQ651_15940</name>
</gene>
<evidence type="ECO:0000313" key="3">
    <source>
        <dbReference type="EMBL" id="MXQ09337.1"/>
    </source>
</evidence>
<feature type="transmembrane region" description="Helical" evidence="2">
    <location>
        <begin position="34"/>
        <end position="53"/>
    </location>
</feature>
<sequence>MTDNDAFPADAARRLKKPLALTRLGMTAERAVRAFWPLWSILIAVLGALMLGFQDIAPLEAVWGLGVLSVLGAGWALARGTMVFRWPSRGEALDRLDRTLTGRPITAVADRQAIGAGDSASEAVWRAHVDRMAERLAAARAPEPDLKLSARDPYALRYVALLLFTVAILFGSLWQVRSVADATPGAGAVAAGPTWEGWVEPPLYTGQPSIYLNDVEARSFAVPEGSRVTIRFYGEVGRLTLTETVSGRTEDVPPATDPDQSFEITGSGEIVIDGPGGRTWQIEAEADALPEVEFDGPIVRGEAGRTEAPFAARDDYGVTAGQMRIALDLDAVDRRYGLSVAPEPRDEIVVDLPMTISGDRTDFSELVVEDFSKHPWANLPVEVSLTVEDAVGQTGLSAPQNTTLPGRRFFDPLAKAVVEQRRDLLWNRDNARRVSQVLRAVSAEPDSIFRSETLYMKLRFAVRRMETRISLDQVTDDFIAETADVLWDLAVEIEEGDLSDALERLRRAQDRLAEAIENGATDEEIAELMQELREAMQDYMRQLAEQQGSEQNQQQAQNQQGEQQEITGDQLQDMLDRLQELMEQGRMAEAEQLLNQLRQMMENMQVAQGQQGQQSPGEQAMEGLAETLREQQGLSDEAFRDLQEQFNPDAQAGQSQENEGEGGQGEGRGAEHGEGQGQGQGGQQQGGGSGQTPQGGPNGEQSLADRQQALRQELDRQRNSLPGAGTPEGDAARDALGRAGEAMDEAEDALRQEDFAGALDNQADAMEALREGMRELAEQMAEQQQNQQGGQQGQQAGRGDPNGTRDPLGREQGQNGRIGTDEQLLQGEDVYRRARELLDEIRRRSGEQERPTEELEYLKRLLERF</sequence>
<keyword evidence="2" id="KW-0472">Membrane</keyword>
<proteinExistence type="predicted"/>
<evidence type="ECO:0000256" key="1">
    <source>
        <dbReference type="SAM" id="MobiDB-lite"/>
    </source>
</evidence>
<feature type="region of interest" description="Disordered" evidence="1">
    <location>
        <begin position="647"/>
        <end position="829"/>
    </location>
</feature>
<keyword evidence="4" id="KW-1185">Reference proteome</keyword>
<dbReference type="Pfam" id="PF13779">
    <property type="entry name" value="DUF4175"/>
    <property type="match status" value="1"/>
</dbReference>
<dbReference type="EMBL" id="WUPT01000003">
    <property type="protein sequence ID" value="MXQ09337.1"/>
    <property type="molecule type" value="Genomic_DNA"/>
</dbReference>
<feature type="compositionally biased region" description="Gly residues" evidence="1">
    <location>
        <begin position="675"/>
        <end position="690"/>
    </location>
</feature>
<feature type="transmembrane region" description="Helical" evidence="2">
    <location>
        <begin position="59"/>
        <end position="78"/>
    </location>
</feature>
<feature type="transmembrane region" description="Helical" evidence="2">
    <location>
        <begin position="155"/>
        <end position="174"/>
    </location>
</feature>
<feature type="compositionally biased region" description="Basic and acidic residues" evidence="1">
    <location>
        <begin position="767"/>
        <end position="777"/>
    </location>
</feature>
<dbReference type="RefSeq" id="WP_160765266.1">
    <property type="nucleotide sequence ID" value="NZ_WUPT01000003.1"/>
</dbReference>
<name>A0A7C9MSJ1_9RHOB</name>
<comment type="caution">
    <text evidence="3">The sequence shown here is derived from an EMBL/GenBank/DDBJ whole genome shotgun (WGS) entry which is preliminary data.</text>
</comment>
<accession>A0A7C9MSJ1</accession>
<keyword evidence="2" id="KW-0812">Transmembrane</keyword>
<dbReference type="Proteomes" id="UP000480350">
    <property type="component" value="Unassembled WGS sequence"/>
</dbReference>
<keyword evidence="2" id="KW-1133">Transmembrane helix</keyword>
<dbReference type="AlphaFoldDB" id="A0A7C9MSJ1"/>
<reference evidence="3 4" key="2">
    <citation type="submission" date="2020-03" db="EMBL/GenBank/DDBJ databases">
        <title>Kangsaoukella pontilimi gen. nov., sp. nov., a new member of the family Rhodobacteraceae isolated from a tidal mudflat.</title>
        <authorList>
            <person name="Kim I.S."/>
        </authorList>
    </citation>
    <scope>NUCLEOTIDE SEQUENCE [LARGE SCALE GENOMIC DNA]</scope>
    <source>
        <strain evidence="3 4">GH1-50</strain>
    </source>
</reference>
<evidence type="ECO:0000256" key="2">
    <source>
        <dbReference type="SAM" id="Phobius"/>
    </source>
</evidence>
<organism evidence="3 4">
    <name type="scientific">Kangsaoukella pontilimi</name>
    <dbReference type="NCBI Taxonomy" id="2691042"/>
    <lineage>
        <taxon>Bacteria</taxon>
        <taxon>Pseudomonadati</taxon>
        <taxon>Pseudomonadota</taxon>
        <taxon>Alphaproteobacteria</taxon>
        <taxon>Rhodobacterales</taxon>
        <taxon>Paracoccaceae</taxon>
        <taxon>Kangsaoukella</taxon>
    </lineage>
</organism>
<evidence type="ECO:0000313" key="4">
    <source>
        <dbReference type="Proteomes" id="UP000480350"/>
    </source>
</evidence>